<dbReference type="CDD" id="cd04478">
    <property type="entry name" value="RPA2_DBD_D"/>
    <property type="match status" value="1"/>
</dbReference>
<dbReference type="InterPro" id="IPR012340">
    <property type="entry name" value="NA-bd_OB-fold"/>
</dbReference>
<dbReference type="InterPro" id="IPR004365">
    <property type="entry name" value="NA-bd_OB_tRNA"/>
</dbReference>
<evidence type="ECO:0000256" key="8">
    <source>
        <dbReference type="SAM" id="MobiDB-lite"/>
    </source>
</evidence>
<proteinExistence type="inferred from homology"/>
<keyword evidence="5" id="KW-0238">DNA-binding</keyword>
<name>A0A1V9ZD32_9STRA</name>
<evidence type="ECO:0000259" key="9">
    <source>
        <dbReference type="Pfam" id="PF01336"/>
    </source>
</evidence>
<dbReference type="OrthoDB" id="25571at2759"/>
<dbReference type="AlphaFoldDB" id="A0A1V9ZD32"/>
<evidence type="ECO:0000256" key="3">
    <source>
        <dbReference type="ARBA" id="ARBA00022705"/>
    </source>
</evidence>
<evidence type="ECO:0000256" key="6">
    <source>
        <dbReference type="ARBA" id="ARBA00023204"/>
    </source>
</evidence>
<keyword evidence="4" id="KW-0227">DNA damage</keyword>
<dbReference type="Gene3D" id="1.10.10.10">
    <property type="entry name" value="Winged helix-like DNA-binding domain superfamily/Winged helix DNA-binding domain"/>
    <property type="match status" value="1"/>
</dbReference>
<dbReference type="GO" id="GO:0006260">
    <property type="term" value="P:DNA replication"/>
    <property type="evidence" value="ECO:0007669"/>
    <property type="project" value="UniProtKB-KW"/>
</dbReference>
<evidence type="ECO:0000313" key="11">
    <source>
        <dbReference type="EMBL" id="OQR95899.1"/>
    </source>
</evidence>
<gene>
    <name evidence="11" type="ORF">THRCLA_22054</name>
</gene>
<keyword evidence="3" id="KW-0235">DNA replication</keyword>
<dbReference type="GO" id="GO:0006289">
    <property type="term" value="P:nucleotide-excision repair"/>
    <property type="evidence" value="ECO:0007669"/>
    <property type="project" value="TreeGrafter"/>
</dbReference>
<dbReference type="GO" id="GO:0005662">
    <property type="term" value="C:DNA replication factor A complex"/>
    <property type="evidence" value="ECO:0007669"/>
    <property type="project" value="TreeGrafter"/>
</dbReference>
<dbReference type="GO" id="GO:0035861">
    <property type="term" value="C:site of double-strand break"/>
    <property type="evidence" value="ECO:0007669"/>
    <property type="project" value="TreeGrafter"/>
</dbReference>
<dbReference type="Gene3D" id="2.40.50.140">
    <property type="entry name" value="Nucleic acid-binding proteins"/>
    <property type="match status" value="1"/>
</dbReference>
<dbReference type="FunFam" id="2.40.50.140:FF:000184">
    <property type="entry name" value="replication protein A 32 kDa subunit A-like"/>
    <property type="match status" value="1"/>
</dbReference>
<keyword evidence="6" id="KW-0234">DNA repair</keyword>
<evidence type="ECO:0000259" key="10">
    <source>
        <dbReference type="Pfam" id="PF08784"/>
    </source>
</evidence>
<dbReference type="Proteomes" id="UP000243217">
    <property type="component" value="Unassembled WGS sequence"/>
</dbReference>
<evidence type="ECO:0000256" key="5">
    <source>
        <dbReference type="ARBA" id="ARBA00023125"/>
    </source>
</evidence>
<dbReference type="PANTHER" id="PTHR13989:SF16">
    <property type="entry name" value="REPLICATION PROTEIN A2"/>
    <property type="match status" value="1"/>
</dbReference>
<organism evidence="11 12">
    <name type="scientific">Thraustotheca clavata</name>
    <dbReference type="NCBI Taxonomy" id="74557"/>
    <lineage>
        <taxon>Eukaryota</taxon>
        <taxon>Sar</taxon>
        <taxon>Stramenopiles</taxon>
        <taxon>Oomycota</taxon>
        <taxon>Saprolegniomycetes</taxon>
        <taxon>Saprolegniales</taxon>
        <taxon>Achlyaceae</taxon>
        <taxon>Thraustotheca</taxon>
    </lineage>
</organism>
<sequence>MQWESNDGGYMEGGYMESQAVGSQKQGGNSRDNQTLTPVTVRQLLVAMQAESSDDVIHVDGKEINNVHIVGLLSDVSQNSTNITFMINDGTGQISGRLFLQAEDDHYQQQLTDSLRDGVYVSAFGNLRSYNGKTSLTCFAVNTVDNFNQITHHFSECIYTHLRNLHGVIGGGVPTPVKQDPGFGAPANTYASFGMSTNAGYGSHQSTYQNFAATDSSFSDPGQQAILDILGASTLEMGLSIDQIKSSLNGRLNDAQLREALGYLTNEGHIYSTIDENHFKRTA</sequence>
<dbReference type="EMBL" id="JNBS01002010">
    <property type="protein sequence ID" value="OQR95899.1"/>
    <property type="molecule type" value="Genomic_DNA"/>
</dbReference>
<comment type="caution">
    <text evidence="11">The sequence shown here is derived from an EMBL/GenBank/DDBJ whole genome shotgun (WGS) entry which is preliminary data.</text>
</comment>
<dbReference type="SUPFAM" id="SSF46785">
    <property type="entry name" value="Winged helix' DNA-binding domain"/>
    <property type="match status" value="1"/>
</dbReference>
<accession>A0A1V9ZD32</accession>
<comment type="similarity">
    <text evidence="2">Belongs to the replication factor A protein 2 family.</text>
</comment>
<dbReference type="InterPro" id="IPR014646">
    <property type="entry name" value="Rfa2/RPA32"/>
</dbReference>
<dbReference type="InterPro" id="IPR040260">
    <property type="entry name" value="RFA2-like"/>
</dbReference>
<evidence type="ECO:0000256" key="2">
    <source>
        <dbReference type="ARBA" id="ARBA00007815"/>
    </source>
</evidence>
<dbReference type="GO" id="GO:0000724">
    <property type="term" value="P:double-strand break repair via homologous recombination"/>
    <property type="evidence" value="ECO:0007669"/>
    <property type="project" value="TreeGrafter"/>
</dbReference>
<dbReference type="Pfam" id="PF08784">
    <property type="entry name" value="RPA_C"/>
    <property type="match status" value="1"/>
</dbReference>
<evidence type="ECO:0000256" key="4">
    <source>
        <dbReference type="ARBA" id="ARBA00022763"/>
    </source>
</evidence>
<feature type="domain" description="OB" evidence="9">
    <location>
        <begin position="67"/>
        <end position="139"/>
    </location>
</feature>
<comment type="subcellular location">
    <subcellularLocation>
        <location evidence="1">Nucleus</location>
    </subcellularLocation>
</comment>
<feature type="compositionally biased region" description="Polar residues" evidence="8">
    <location>
        <begin position="20"/>
        <end position="34"/>
    </location>
</feature>
<evidence type="ECO:0000256" key="1">
    <source>
        <dbReference type="ARBA" id="ARBA00004123"/>
    </source>
</evidence>
<feature type="domain" description="Replication protein A C-terminal" evidence="10">
    <location>
        <begin position="187"/>
        <end position="277"/>
    </location>
</feature>
<dbReference type="STRING" id="74557.A0A1V9ZD32"/>
<keyword evidence="7" id="KW-0539">Nucleus</keyword>
<dbReference type="InterPro" id="IPR036390">
    <property type="entry name" value="WH_DNA-bd_sf"/>
</dbReference>
<dbReference type="GO" id="GO:0000781">
    <property type="term" value="C:chromosome, telomeric region"/>
    <property type="evidence" value="ECO:0007669"/>
    <property type="project" value="TreeGrafter"/>
</dbReference>
<keyword evidence="12" id="KW-1185">Reference proteome</keyword>
<dbReference type="FunFam" id="1.10.10.10:FF:000168">
    <property type="entry name" value="Replication protein A 32 kDa subunit"/>
    <property type="match status" value="1"/>
</dbReference>
<dbReference type="SUPFAM" id="SSF50249">
    <property type="entry name" value="Nucleic acid-binding proteins"/>
    <property type="match status" value="1"/>
</dbReference>
<dbReference type="Pfam" id="PF01336">
    <property type="entry name" value="tRNA_anti-codon"/>
    <property type="match status" value="1"/>
</dbReference>
<dbReference type="GO" id="GO:0003697">
    <property type="term" value="F:single-stranded DNA binding"/>
    <property type="evidence" value="ECO:0007669"/>
    <property type="project" value="TreeGrafter"/>
</dbReference>
<dbReference type="InterPro" id="IPR036388">
    <property type="entry name" value="WH-like_DNA-bd_sf"/>
</dbReference>
<reference evidence="11 12" key="1">
    <citation type="journal article" date="2014" name="Genome Biol. Evol.">
        <title>The secreted proteins of Achlya hypogyna and Thraustotheca clavata identify the ancestral oomycete secretome and reveal gene acquisitions by horizontal gene transfer.</title>
        <authorList>
            <person name="Misner I."/>
            <person name="Blouin N."/>
            <person name="Leonard G."/>
            <person name="Richards T.A."/>
            <person name="Lane C.E."/>
        </authorList>
    </citation>
    <scope>NUCLEOTIDE SEQUENCE [LARGE SCALE GENOMIC DNA]</scope>
    <source>
        <strain evidence="11 12">ATCC 34112</strain>
    </source>
</reference>
<feature type="region of interest" description="Disordered" evidence="8">
    <location>
        <begin position="1"/>
        <end position="34"/>
    </location>
</feature>
<protein>
    <submittedName>
        <fullName evidence="11">Replication protein A 32 kDa subunit</fullName>
    </submittedName>
</protein>
<dbReference type="PANTHER" id="PTHR13989">
    <property type="entry name" value="REPLICATION PROTEIN A-RELATED"/>
    <property type="match status" value="1"/>
</dbReference>
<evidence type="ECO:0000256" key="7">
    <source>
        <dbReference type="ARBA" id="ARBA00023242"/>
    </source>
</evidence>
<dbReference type="PIRSF" id="PIRSF036949">
    <property type="entry name" value="RPA32"/>
    <property type="match status" value="1"/>
</dbReference>
<evidence type="ECO:0000313" key="12">
    <source>
        <dbReference type="Proteomes" id="UP000243217"/>
    </source>
</evidence>
<dbReference type="InterPro" id="IPR014892">
    <property type="entry name" value="RPA_C"/>
</dbReference>